<dbReference type="RefSeq" id="WP_007470360.1">
    <property type="nucleotide sequence ID" value="NZ_AMZO01000038.1"/>
</dbReference>
<keyword evidence="2" id="KW-1185">Reference proteome</keyword>
<sequence length="41" mass="4804">MSAKAQTLRKRVHSEAQAHMRGVRMKFMKSFIAKTEKQKAR</sequence>
<organism evidence="1 2">
    <name type="scientific">Photobacterium marinum</name>
    <dbReference type="NCBI Taxonomy" id="1056511"/>
    <lineage>
        <taxon>Bacteria</taxon>
        <taxon>Pseudomonadati</taxon>
        <taxon>Pseudomonadota</taxon>
        <taxon>Gammaproteobacteria</taxon>
        <taxon>Vibrionales</taxon>
        <taxon>Vibrionaceae</taxon>
        <taxon>Photobacterium</taxon>
    </lineage>
</organism>
<proteinExistence type="predicted"/>
<dbReference type="Proteomes" id="UP000011134">
    <property type="component" value="Unassembled WGS sequence"/>
</dbReference>
<name>L8J7Q1_9GAMM</name>
<evidence type="ECO:0000313" key="2">
    <source>
        <dbReference type="Proteomes" id="UP000011134"/>
    </source>
</evidence>
<protein>
    <submittedName>
        <fullName evidence="1">Uncharacterized protein</fullName>
    </submittedName>
</protein>
<gene>
    <name evidence="1" type="ORF">C942_03518</name>
</gene>
<comment type="caution">
    <text evidence="1">The sequence shown here is derived from an EMBL/GenBank/DDBJ whole genome shotgun (WGS) entry which is preliminary data.</text>
</comment>
<reference evidence="1 2" key="1">
    <citation type="submission" date="2012-12" db="EMBL/GenBank/DDBJ databases">
        <title>Genome Assembly of Photobacterium sp. AK15.</title>
        <authorList>
            <person name="Khatri I."/>
            <person name="Vaidya B."/>
            <person name="Srinivas T.N.R."/>
            <person name="Subramanian S."/>
            <person name="Pinnaka A."/>
        </authorList>
    </citation>
    <scope>NUCLEOTIDE SEQUENCE [LARGE SCALE GENOMIC DNA]</scope>
    <source>
        <strain evidence="1 2">AK15</strain>
    </source>
</reference>
<dbReference type="AlphaFoldDB" id="L8J7Q1"/>
<dbReference type="EMBL" id="AMZO01000038">
    <property type="protein sequence ID" value="ELR63502.1"/>
    <property type="molecule type" value="Genomic_DNA"/>
</dbReference>
<evidence type="ECO:0000313" key="1">
    <source>
        <dbReference type="EMBL" id="ELR63502.1"/>
    </source>
</evidence>
<accession>L8J7Q1</accession>
<dbReference type="PATRIC" id="fig|1056511.3.peg.4442"/>